<organism evidence="1 2">
    <name type="scientific">Symbiodinium natans</name>
    <dbReference type="NCBI Taxonomy" id="878477"/>
    <lineage>
        <taxon>Eukaryota</taxon>
        <taxon>Sar</taxon>
        <taxon>Alveolata</taxon>
        <taxon>Dinophyceae</taxon>
        <taxon>Suessiales</taxon>
        <taxon>Symbiodiniaceae</taxon>
        <taxon>Symbiodinium</taxon>
    </lineage>
</organism>
<dbReference type="Proteomes" id="UP000604046">
    <property type="component" value="Unassembled WGS sequence"/>
</dbReference>
<protein>
    <submittedName>
        <fullName evidence="1">Uncharacterized protein</fullName>
    </submittedName>
</protein>
<dbReference type="EMBL" id="CAJNDS010002302">
    <property type="protein sequence ID" value="CAE7421327.1"/>
    <property type="molecule type" value="Genomic_DNA"/>
</dbReference>
<dbReference type="AlphaFoldDB" id="A0A812R626"/>
<proteinExistence type="predicted"/>
<comment type="caution">
    <text evidence="1">The sequence shown here is derived from an EMBL/GenBank/DDBJ whole genome shotgun (WGS) entry which is preliminary data.</text>
</comment>
<accession>A0A812R626</accession>
<gene>
    <name evidence="1" type="ORF">SNAT2548_LOCUS22916</name>
</gene>
<sequence length="200" mass="21336">MVQTSRSLLLITASQTLLWLVKCTTILALIGTKCTTIPAPMGTKDAIVKVLEVRGRAVKLVLGVAVELVRSLAGFGCVAGAGMARLVVFSMPPTAASLLQPVVAPCQQYPFARTLSLPADAKRFLHSGQNAVWRVIKTLLDFHAACEIVGISDPTALVDAAETGEEVFQTVFGRLSAEATRQNTSSDDLIQRKKTNCAIQ</sequence>
<keyword evidence="2" id="KW-1185">Reference proteome</keyword>
<evidence type="ECO:0000313" key="2">
    <source>
        <dbReference type="Proteomes" id="UP000604046"/>
    </source>
</evidence>
<evidence type="ECO:0000313" key="1">
    <source>
        <dbReference type="EMBL" id="CAE7421327.1"/>
    </source>
</evidence>
<reference evidence="1" key="1">
    <citation type="submission" date="2021-02" db="EMBL/GenBank/DDBJ databases">
        <authorList>
            <person name="Dougan E. K."/>
            <person name="Rhodes N."/>
            <person name="Thang M."/>
            <person name="Chan C."/>
        </authorList>
    </citation>
    <scope>NUCLEOTIDE SEQUENCE</scope>
</reference>
<name>A0A812R626_9DINO</name>